<keyword evidence="5 7" id="KW-1133">Transmembrane helix</keyword>
<accession>A0ABS7BZU1</accession>
<proteinExistence type="inferred from homology"/>
<reference evidence="9 10" key="1">
    <citation type="submission" date="2021-07" db="EMBL/GenBank/DDBJ databases">
        <title>Paenibacillus radiodurans sp. nov., isolated from the southeastern edge of Tengger Desert.</title>
        <authorList>
            <person name="Zhang G."/>
        </authorList>
    </citation>
    <scope>NUCLEOTIDE SEQUENCE [LARGE SCALE GENOMIC DNA]</scope>
    <source>
        <strain evidence="9 10">CCM 7311</strain>
    </source>
</reference>
<dbReference type="EMBL" id="JAHZIK010000153">
    <property type="protein sequence ID" value="MBW7454085.1"/>
    <property type="molecule type" value="Genomic_DNA"/>
</dbReference>
<dbReference type="SUPFAM" id="SSF161098">
    <property type="entry name" value="MetI-like"/>
    <property type="match status" value="1"/>
</dbReference>
<organism evidence="9 10">
    <name type="scientific">Paenibacillus sepulcri</name>
    <dbReference type="NCBI Taxonomy" id="359917"/>
    <lineage>
        <taxon>Bacteria</taxon>
        <taxon>Bacillati</taxon>
        <taxon>Bacillota</taxon>
        <taxon>Bacilli</taxon>
        <taxon>Bacillales</taxon>
        <taxon>Paenibacillaceae</taxon>
        <taxon>Paenibacillus</taxon>
    </lineage>
</organism>
<evidence type="ECO:0000313" key="9">
    <source>
        <dbReference type="EMBL" id="MBW7454085.1"/>
    </source>
</evidence>
<keyword evidence="6 7" id="KW-0472">Membrane</keyword>
<feature type="transmembrane region" description="Helical" evidence="7">
    <location>
        <begin position="157"/>
        <end position="178"/>
    </location>
</feature>
<sequence>MRFQYPYSIIRTIQGRGRHHKLGRRKTNHLTPGEETKAKVAILREIVKNKYLYVLALPGLLFLIVFAYIPMAGHLIAFKKYRLADGLWGSEWVGFDNFKFFFMSSDWYKVTFNTIFLNGLFIVCGLGIALILAIFLNEIRNLVFKKIAQSFIFMPYFISWLVVSMMVFAFLNTSDGILNRTLMSYGVEGENWYLKPGLWPAILTIIYIWKFAGYFSIIFLAAITGISGDYYESARIDGASRFQQIIHITIPLIRNVVIVLALLGVGRIFYGDFGMIYGIVGDNAPLYPTTDVIDTYSFRALRQLGDFSKSSAVILYQSVMGLITIVVFNAIAKKIDKDSSLF</sequence>
<dbReference type="CDD" id="cd06261">
    <property type="entry name" value="TM_PBP2"/>
    <property type="match status" value="1"/>
</dbReference>
<evidence type="ECO:0000256" key="6">
    <source>
        <dbReference type="ARBA" id="ARBA00023136"/>
    </source>
</evidence>
<keyword evidence="3" id="KW-1003">Cell membrane</keyword>
<dbReference type="Proteomes" id="UP001519887">
    <property type="component" value="Unassembled WGS sequence"/>
</dbReference>
<feature type="domain" description="ABC transmembrane type-1" evidence="8">
    <location>
        <begin position="111"/>
        <end position="332"/>
    </location>
</feature>
<evidence type="ECO:0000256" key="5">
    <source>
        <dbReference type="ARBA" id="ARBA00022989"/>
    </source>
</evidence>
<name>A0ABS7BZU1_9BACL</name>
<feature type="transmembrane region" description="Helical" evidence="7">
    <location>
        <begin position="51"/>
        <end position="71"/>
    </location>
</feature>
<evidence type="ECO:0000256" key="4">
    <source>
        <dbReference type="ARBA" id="ARBA00022692"/>
    </source>
</evidence>
<comment type="similarity">
    <text evidence="7">Belongs to the binding-protein-dependent transport system permease family.</text>
</comment>
<keyword evidence="2 7" id="KW-0813">Transport</keyword>
<evidence type="ECO:0000256" key="1">
    <source>
        <dbReference type="ARBA" id="ARBA00004651"/>
    </source>
</evidence>
<dbReference type="InterPro" id="IPR035906">
    <property type="entry name" value="MetI-like_sf"/>
</dbReference>
<comment type="caution">
    <text evidence="9">The sequence shown here is derived from an EMBL/GenBank/DDBJ whole genome shotgun (WGS) entry which is preliminary data.</text>
</comment>
<dbReference type="Pfam" id="PF00528">
    <property type="entry name" value="BPD_transp_1"/>
    <property type="match status" value="1"/>
</dbReference>
<dbReference type="InterPro" id="IPR000515">
    <property type="entry name" value="MetI-like"/>
</dbReference>
<dbReference type="PROSITE" id="PS50928">
    <property type="entry name" value="ABC_TM1"/>
    <property type="match status" value="1"/>
</dbReference>
<gene>
    <name evidence="9" type="ORF">K0U00_08575</name>
</gene>
<evidence type="ECO:0000256" key="7">
    <source>
        <dbReference type="RuleBase" id="RU363032"/>
    </source>
</evidence>
<evidence type="ECO:0000259" key="8">
    <source>
        <dbReference type="PROSITE" id="PS50928"/>
    </source>
</evidence>
<evidence type="ECO:0000313" key="10">
    <source>
        <dbReference type="Proteomes" id="UP001519887"/>
    </source>
</evidence>
<dbReference type="PANTHER" id="PTHR30193:SF44">
    <property type="entry name" value="LACTOSE TRANSPORT SYSTEM PERMEASE PROTEIN LACF"/>
    <property type="match status" value="1"/>
</dbReference>
<dbReference type="InterPro" id="IPR051393">
    <property type="entry name" value="ABC_transporter_permease"/>
</dbReference>
<evidence type="ECO:0000256" key="2">
    <source>
        <dbReference type="ARBA" id="ARBA00022448"/>
    </source>
</evidence>
<dbReference type="PANTHER" id="PTHR30193">
    <property type="entry name" value="ABC TRANSPORTER PERMEASE PROTEIN"/>
    <property type="match status" value="1"/>
</dbReference>
<feature type="transmembrane region" description="Helical" evidence="7">
    <location>
        <begin position="314"/>
        <end position="332"/>
    </location>
</feature>
<feature type="transmembrane region" description="Helical" evidence="7">
    <location>
        <begin position="198"/>
        <end position="224"/>
    </location>
</feature>
<comment type="subcellular location">
    <subcellularLocation>
        <location evidence="1 7">Cell membrane</location>
        <topology evidence="1 7">Multi-pass membrane protein</topology>
    </subcellularLocation>
</comment>
<feature type="transmembrane region" description="Helical" evidence="7">
    <location>
        <begin position="115"/>
        <end position="136"/>
    </location>
</feature>
<evidence type="ECO:0000256" key="3">
    <source>
        <dbReference type="ARBA" id="ARBA00022475"/>
    </source>
</evidence>
<protein>
    <submittedName>
        <fullName evidence="9">ABC transporter permease subunit</fullName>
    </submittedName>
</protein>
<keyword evidence="10" id="KW-1185">Reference proteome</keyword>
<keyword evidence="4 7" id="KW-0812">Transmembrane</keyword>
<dbReference type="Gene3D" id="1.10.3720.10">
    <property type="entry name" value="MetI-like"/>
    <property type="match status" value="1"/>
</dbReference>
<feature type="transmembrane region" description="Helical" evidence="7">
    <location>
        <begin position="245"/>
        <end position="270"/>
    </location>
</feature>